<dbReference type="Pfam" id="PF13966">
    <property type="entry name" value="zf-RVT"/>
    <property type="match status" value="1"/>
</dbReference>
<organism evidence="2 3">
    <name type="scientific">Rhynchospora pubera</name>
    <dbReference type="NCBI Taxonomy" id="906938"/>
    <lineage>
        <taxon>Eukaryota</taxon>
        <taxon>Viridiplantae</taxon>
        <taxon>Streptophyta</taxon>
        <taxon>Embryophyta</taxon>
        <taxon>Tracheophyta</taxon>
        <taxon>Spermatophyta</taxon>
        <taxon>Magnoliopsida</taxon>
        <taxon>Liliopsida</taxon>
        <taxon>Poales</taxon>
        <taxon>Cyperaceae</taxon>
        <taxon>Cyperoideae</taxon>
        <taxon>Rhynchosporeae</taxon>
        <taxon>Rhynchospora</taxon>
    </lineage>
</organism>
<evidence type="ECO:0000313" key="2">
    <source>
        <dbReference type="EMBL" id="KAJ4785840.1"/>
    </source>
</evidence>
<evidence type="ECO:0000259" key="1">
    <source>
        <dbReference type="Pfam" id="PF13966"/>
    </source>
</evidence>
<reference evidence="2" key="1">
    <citation type="submission" date="2022-08" db="EMBL/GenBank/DDBJ databases">
        <authorList>
            <person name="Marques A."/>
        </authorList>
    </citation>
    <scope>NUCLEOTIDE SEQUENCE</scope>
    <source>
        <strain evidence="2">RhyPub2mFocal</strain>
        <tissue evidence="2">Leaves</tissue>
    </source>
</reference>
<dbReference type="GO" id="GO:0003964">
    <property type="term" value="F:RNA-directed DNA polymerase activity"/>
    <property type="evidence" value="ECO:0007669"/>
    <property type="project" value="UniProtKB-KW"/>
</dbReference>
<dbReference type="InterPro" id="IPR036397">
    <property type="entry name" value="RNaseH_sf"/>
</dbReference>
<evidence type="ECO:0000313" key="3">
    <source>
        <dbReference type="Proteomes" id="UP001140206"/>
    </source>
</evidence>
<sequence length="549" mass="61616">MGMRSYCMNFLQADQGEGKHTYLGVPILTTHAKHYEYLIDKVTAKLHPWKARMLSPAAKVVLLKSVIEPLVMYSMGAGNIPDSVLQTINTKMRSFFWNSRESNKMRMVAWEKITCPKSCGGLGLRDVRLLNQATTLKTLWKLASKDHEGTLWVQVLKAKYLARSPLWLAIKPSSCSKLWGAVLQARDVLRPHIKWILGNGNKCSLIGEPWHDFWLQFQNQTRGGLSMCLSDVVDTRSGQWNTNKLVQTLGFHAALYLVCVFQQPPLKPNSQDRLIFTPSTSGNFSFKGACKMLQAALPQGAVTTDVWKKVWKCTGILPRIQMFLWKLLNDAIPVKASIARRMRTQPPPCEVCGLDVDGAMHVLFLCIKAKQCWLASGLGLRVDSLPPDIIQAVMFIFQQLDSEQLVLFANIIWSIWKARCKEVYEGKKMVVRQILRDAGLLNNLTKSFYQVSVIRRGSLPTAPSPPIQLLLDTGKHCKMDGSFKEGSRAGWAYTLYENNVLIQYGLGTGDATSPLHAELLALNNTIQAALSQGWQEATLYTDCEVLQKC</sequence>
<dbReference type="AlphaFoldDB" id="A0AAV8EWS8"/>
<gene>
    <name evidence="2" type="ORF">LUZ62_037086</name>
</gene>
<dbReference type="PANTHER" id="PTHR33116">
    <property type="entry name" value="REVERSE TRANSCRIPTASE ZINC-BINDING DOMAIN-CONTAINING PROTEIN-RELATED-RELATED"/>
    <property type="match status" value="1"/>
</dbReference>
<name>A0AAV8EWS8_9POAL</name>
<dbReference type="InterPro" id="IPR026960">
    <property type="entry name" value="RVT-Znf"/>
</dbReference>
<dbReference type="GO" id="GO:0003676">
    <property type="term" value="F:nucleic acid binding"/>
    <property type="evidence" value="ECO:0007669"/>
    <property type="project" value="InterPro"/>
</dbReference>
<dbReference type="PANTHER" id="PTHR33116:SF78">
    <property type="entry name" value="OS12G0587133 PROTEIN"/>
    <property type="match status" value="1"/>
</dbReference>
<keyword evidence="2" id="KW-0808">Transferase</keyword>
<comment type="caution">
    <text evidence="2">The sequence shown here is derived from an EMBL/GenBank/DDBJ whole genome shotgun (WGS) entry which is preliminary data.</text>
</comment>
<dbReference type="InterPro" id="IPR044730">
    <property type="entry name" value="RNase_H-like_dom_plant"/>
</dbReference>
<feature type="domain" description="Reverse transcriptase zinc-binding" evidence="1">
    <location>
        <begin position="299"/>
        <end position="373"/>
    </location>
</feature>
<dbReference type="SUPFAM" id="SSF53098">
    <property type="entry name" value="Ribonuclease H-like"/>
    <property type="match status" value="1"/>
</dbReference>
<keyword evidence="2" id="KW-0695">RNA-directed DNA polymerase</keyword>
<protein>
    <submittedName>
        <fullName evidence="2">RNA-directed DNA polymerase (Reverse transcriptase)-related family protein</fullName>
    </submittedName>
</protein>
<keyword evidence="2" id="KW-0548">Nucleotidyltransferase</keyword>
<proteinExistence type="predicted"/>
<keyword evidence="3" id="KW-1185">Reference proteome</keyword>
<dbReference type="Gene3D" id="3.30.420.10">
    <property type="entry name" value="Ribonuclease H-like superfamily/Ribonuclease H"/>
    <property type="match status" value="1"/>
</dbReference>
<dbReference type="Proteomes" id="UP001140206">
    <property type="component" value="Chromosome 2"/>
</dbReference>
<dbReference type="CDD" id="cd06222">
    <property type="entry name" value="RNase_H_like"/>
    <property type="match status" value="1"/>
</dbReference>
<dbReference type="InterPro" id="IPR012337">
    <property type="entry name" value="RNaseH-like_sf"/>
</dbReference>
<accession>A0AAV8EWS8</accession>
<dbReference type="EMBL" id="JAMFTS010000002">
    <property type="protein sequence ID" value="KAJ4785840.1"/>
    <property type="molecule type" value="Genomic_DNA"/>
</dbReference>